<dbReference type="PANTHER" id="PTHR36102">
    <property type="entry name" value="CHROMOSOME 10, WHOLE GENOME SHOTGUN SEQUENCE"/>
    <property type="match status" value="1"/>
</dbReference>
<dbReference type="Proteomes" id="UP001201262">
    <property type="component" value="Unassembled WGS sequence"/>
</dbReference>
<keyword evidence="4" id="KW-1185">Reference proteome</keyword>
<protein>
    <recommendedName>
        <fullName evidence="2">Subtelomeric hrmA-associated cluster protein AFUB-079030/YDR124W-like helical bundle domain-containing protein</fullName>
    </recommendedName>
</protein>
<dbReference type="Pfam" id="PF11001">
    <property type="entry name" value="AFUB_07903_YDR124W_hel"/>
    <property type="match status" value="1"/>
</dbReference>
<dbReference type="EMBL" id="JAJTJA010000003">
    <property type="protein sequence ID" value="KAH8702387.1"/>
    <property type="molecule type" value="Genomic_DNA"/>
</dbReference>
<dbReference type="RefSeq" id="XP_046075763.1">
    <property type="nucleotide sequence ID" value="XM_046209259.1"/>
</dbReference>
<dbReference type="InterPro" id="IPR021264">
    <property type="entry name" value="AFUB_079030/YDR124W-like"/>
</dbReference>
<reference evidence="3" key="1">
    <citation type="submission" date="2021-12" db="EMBL/GenBank/DDBJ databases">
        <title>Convergent genome expansion in fungi linked to evolution of root-endophyte symbiosis.</title>
        <authorList>
            <consortium name="DOE Joint Genome Institute"/>
            <person name="Ke Y.-H."/>
            <person name="Bonito G."/>
            <person name="Liao H.-L."/>
            <person name="Looney B."/>
            <person name="Rojas-Flechas A."/>
            <person name="Nash J."/>
            <person name="Hameed K."/>
            <person name="Schadt C."/>
            <person name="Martin F."/>
            <person name="Crous P.W."/>
            <person name="Miettinen O."/>
            <person name="Magnuson J.K."/>
            <person name="Labbe J."/>
            <person name="Jacobson D."/>
            <person name="Doktycz M.J."/>
            <person name="Veneault-Fourrey C."/>
            <person name="Kuo A."/>
            <person name="Mondo S."/>
            <person name="Calhoun S."/>
            <person name="Riley R."/>
            <person name="Ohm R."/>
            <person name="LaButti K."/>
            <person name="Andreopoulos B."/>
            <person name="Pangilinan J."/>
            <person name="Nolan M."/>
            <person name="Tritt A."/>
            <person name="Clum A."/>
            <person name="Lipzen A."/>
            <person name="Daum C."/>
            <person name="Barry K."/>
            <person name="Grigoriev I.V."/>
            <person name="Vilgalys R."/>
        </authorList>
    </citation>
    <scope>NUCLEOTIDE SEQUENCE</scope>
    <source>
        <strain evidence="3">PMI_201</strain>
    </source>
</reference>
<feature type="region of interest" description="Disordered" evidence="1">
    <location>
        <begin position="521"/>
        <end position="540"/>
    </location>
</feature>
<evidence type="ECO:0000313" key="4">
    <source>
        <dbReference type="Proteomes" id="UP001201262"/>
    </source>
</evidence>
<evidence type="ECO:0000256" key="1">
    <source>
        <dbReference type="SAM" id="MobiDB-lite"/>
    </source>
</evidence>
<gene>
    <name evidence="3" type="ORF">BGW36DRAFT_116075</name>
</gene>
<accession>A0AAD4KWA3</accession>
<evidence type="ECO:0000259" key="2">
    <source>
        <dbReference type="Pfam" id="PF11001"/>
    </source>
</evidence>
<dbReference type="PANTHER" id="PTHR36102:SF5">
    <property type="entry name" value="YDR124W-LIKE HELICAL BUNDLE DOMAIN-CONTAINING PROTEIN"/>
    <property type="match status" value="1"/>
</dbReference>
<feature type="region of interest" description="Disordered" evidence="1">
    <location>
        <begin position="316"/>
        <end position="349"/>
    </location>
</feature>
<organism evidence="3 4">
    <name type="scientific">Talaromyces proteolyticus</name>
    <dbReference type="NCBI Taxonomy" id="1131652"/>
    <lineage>
        <taxon>Eukaryota</taxon>
        <taxon>Fungi</taxon>
        <taxon>Dikarya</taxon>
        <taxon>Ascomycota</taxon>
        <taxon>Pezizomycotina</taxon>
        <taxon>Eurotiomycetes</taxon>
        <taxon>Eurotiomycetidae</taxon>
        <taxon>Eurotiales</taxon>
        <taxon>Trichocomaceae</taxon>
        <taxon>Talaromyces</taxon>
        <taxon>Talaromyces sect. Bacilispori</taxon>
    </lineage>
</organism>
<feature type="region of interest" description="Disordered" evidence="1">
    <location>
        <begin position="180"/>
        <end position="213"/>
    </location>
</feature>
<feature type="compositionally biased region" description="Polar residues" evidence="1">
    <location>
        <begin position="331"/>
        <end position="349"/>
    </location>
</feature>
<comment type="caution">
    <text evidence="3">The sequence shown here is derived from an EMBL/GenBank/DDBJ whole genome shotgun (WGS) entry which is preliminary data.</text>
</comment>
<proteinExistence type="predicted"/>
<sequence length="540" mass="60906">MVQRPFPASAEMKPSRSSASFSQDYRPFDTPTPDSIISGHFASHWAILYMDKNNCLRESSNLSSSVFSDKAREEFIIASEKSERRDNASLLPSASAFNFSHVSHSRRSGRAKRRKGIQEESLVVEYMEPMEEETDLVPLEIGDTRKVTAYYDSAFKRMQQLNCRMLAKGFIKLIEPRKQVKHPYNGGKPPAGSPPGTRGDPERTKPDWWPQGVMHREPDHLRKERKFQIISMRVLEFISLSLVRLRLLVHIVQNLSPIGITADKLQEIANDNRRQIKPPEKIGILDELFRVRRLEERYERNEVDANAVIFVIDHEGAKNREPDSDDEEGELTQQTPNESDNETLSDQSRSPINMVTASQQISPIDTSSSFTLSPDANFGGQDQSVHHFQSSQPEMNHPTMISTPISAPILSPTPNQYMTHSTFAPPTSHEAMQPLTVSHPLQSQMSTQTTFPGWSPAFQQNMFAPVEYPVANRQILPQMAFPGYTVCPTPHTHTISSHSVPDLERSQMDLFNMGSIPFRSGSLSHPNVLPRPDNGRAPSL</sequence>
<feature type="region of interest" description="Disordered" evidence="1">
    <location>
        <begin position="368"/>
        <end position="394"/>
    </location>
</feature>
<dbReference type="AlphaFoldDB" id="A0AAD4KWA3"/>
<name>A0AAD4KWA3_9EURO</name>
<dbReference type="GeneID" id="70239546"/>
<feature type="domain" description="Subtelomeric hrmA-associated cluster protein AFUB-079030/YDR124W-like helical bundle" evidence="2">
    <location>
        <begin position="140"/>
        <end position="293"/>
    </location>
</feature>
<dbReference type="InterPro" id="IPR047092">
    <property type="entry name" value="AFUB_07903/YDR124W-like_hel"/>
</dbReference>
<evidence type="ECO:0000313" key="3">
    <source>
        <dbReference type="EMBL" id="KAH8702387.1"/>
    </source>
</evidence>
<feature type="region of interest" description="Disordered" evidence="1">
    <location>
        <begin position="1"/>
        <end position="25"/>
    </location>
</feature>